<accession>A0AAV5LTP2</accession>
<sequence>MGSHLGPWVHTQQLGFLANPARGFTPRTLGSHPAAWVPREPNSWVRTQEPRFAPSSLGSSRTQLVGSHPGAWVRDQLEGSHPGAGLLTATNYNNLSQCKTLDDIKMHLSATEYGPYLQNALTEPALCLLLMHSRRSCSLLSPNRSCYLLSADLLSTLCLLLICSHRSCSALCCSTLTGAALCSIDPAFCCSALTGTCLCSHRTCLCSHRRLSLLSPTPVTFHVPPVLQLAFTASSQLTLHIHSFSHPSTVFGESLHVEGASGGIDLESIGEENDENYDVENDFCEGDAWFNEDPPNLRRNE</sequence>
<comment type="caution">
    <text evidence="1">The sequence shown here is derived from an EMBL/GenBank/DDBJ whole genome shotgun (WGS) entry which is preliminary data.</text>
</comment>
<evidence type="ECO:0000313" key="1">
    <source>
        <dbReference type="EMBL" id="GKV40819.1"/>
    </source>
</evidence>
<dbReference type="SUPFAM" id="SSF103486">
    <property type="entry name" value="V-type ATP synthase subunit C"/>
    <property type="match status" value="1"/>
</dbReference>
<name>A0AAV5LTP2_9ROSI</name>
<dbReference type="Proteomes" id="UP001054252">
    <property type="component" value="Unassembled WGS sequence"/>
</dbReference>
<dbReference type="Pfam" id="PF01992">
    <property type="entry name" value="vATP-synt_AC39"/>
    <property type="match status" value="1"/>
</dbReference>
<evidence type="ECO:0000313" key="2">
    <source>
        <dbReference type="Proteomes" id="UP001054252"/>
    </source>
</evidence>
<dbReference type="EMBL" id="BPVZ01000144">
    <property type="protein sequence ID" value="GKV40819.1"/>
    <property type="molecule type" value="Genomic_DNA"/>
</dbReference>
<dbReference type="AlphaFoldDB" id="A0AAV5LTP2"/>
<keyword evidence="2" id="KW-1185">Reference proteome</keyword>
<dbReference type="InterPro" id="IPR002843">
    <property type="entry name" value="ATPase_V0-cplx_csu/dsu"/>
</dbReference>
<protein>
    <submittedName>
        <fullName evidence="1">Uncharacterized protein</fullName>
    </submittedName>
</protein>
<proteinExistence type="predicted"/>
<reference evidence="1 2" key="1">
    <citation type="journal article" date="2021" name="Commun. Biol.">
        <title>The genome of Shorea leprosula (Dipterocarpaceae) highlights the ecological relevance of drought in aseasonal tropical rainforests.</title>
        <authorList>
            <person name="Ng K.K.S."/>
            <person name="Kobayashi M.J."/>
            <person name="Fawcett J.A."/>
            <person name="Hatakeyama M."/>
            <person name="Paape T."/>
            <person name="Ng C.H."/>
            <person name="Ang C.C."/>
            <person name="Tnah L.H."/>
            <person name="Lee C.T."/>
            <person name="Nishiyama T."/>
            <person name="Sese J."/>
            <person name="O'Brien M.J."/>
            <person name="Copetti D."/>
            <person name="Mohd Noor M.I."/>
            <person name="Ong R.C."/>
            <person name="Putra M."/>
            <person name="Sireger I.Z."/>
            <person name="Indrioko S."/>
            <person name="Kosugi Y."/>
            <person name="Izuno A."/>
            <person name="Isagi Y."/>
            <person name="Lee S.L."/>
            <person name="Shimizu K.K."/>
        </authorList>
    </citation>
    <scope>NUCLEOTIDE SEQUENCE [LARGE SCALE GENOMIC DNA]</scope>
    <source>
        <strain evidence="1">214</strain>
    </source>
</reference>
<dbReference type="InterPro" id="IPR036079">
    <property type="entry name" value="ATPase_csu/dsu_sf"/>
</dbReference>
<organism evidence="1 2">
    <name type="scientific">Rubroshorea leprosula</name>
    <dbReference type="NCBI Taxonomy" id="152421"/>
    <lineage>
        <taxon>Eukaryota</taxon>
        <taxon>Viridiplantae</taxon>
        <taxon>Streptophyta</taxon>
        <taxon>Embryophyta</taxon>
        <taxon>Tracheophyta</taxon>
        <taxon>Spermatophyta</taxon>
        <taxon>Magnoliopsida</taxon>
        <taxon>eudicotyledons</taxon>
        <taxon>Gunneridae</taxon>
        <taxon>Pentapetalae</taxon>
        <taxon>rosids</taxon>
        <taxon>malvids</taxon>
        <taxon>Malvales</taxon>
        <taxon>Dipterocarpaceae</taxon>
        <taxon>Rubroshorea</taxon>
    </lineage>
</organism>
<gene>
    <name evidence="1" type="ORF">SLEP1_g48420</name>
</gene>
<dbReference type="GO" id="GO:0046961">
    <property type="term" value="F:proton-transporting ATPase activity, rotational mechanism"/>
    <property type="evidence" value="ECO:0007669"/>
    <property type="project" value="InterPro"/>
</dbReference>